<organism evidence="2 3">
    <name type="scientific">Actinomadura fibrosa</name>
    <dbReference type="NCBI Taxonomy" id="111802"/>
    <lineage>
        <taxon>Bacteria</taxon>
        <taxon>Bacillati</taxon>
        <taxon>Actinomycetota</taxon>
        <taxon>Actinomycetes</taxon>
        <taxon>Streptosporangiales</taxon>
        <taxon>Thermomonosporaceae</taxon>
        <taxon>Actinomadura</taxon>
    </lineage>
</organism>
<evidence type="ECO:0000313" key="3">
    <source>
        <dbReference type="Proteomes" id="UP001597063"/>
    </source>
</evidence>
<dbReference type="RefSeq" id="WP_131759575.1">
    <property type="nucleotide sequence ID" value="NZ_CAACUY010000082.1"/>
</dbReference>
<keyword evidence="1" id="KW-1133">Transmembrane helix</keyword>
<evidence type="ECO:0000313" key="2">
    <source>
        <dbReference type="EMBL" id="MFD0691577.1"/>
    </source>
</evidence>
<keyword evidence="3" id="KW-1185">Reference proteome</keyword>
<name>A0ABW2XZ17_9ACTN</name>
<feature type="transmembrane region" description="Helical" evidence="1">
    <location>
        <begin position="12"/>
        <end position="38"/>
    </location>
</feature>
<dbReference type="EMBL" id="JBHTGP010000031">
    <property type="protein sequence ID" value="MFD0691577.1"/>
    <property type="molecule type" value="Genomic_DNA"/>
</dbReference>
<sequence>MNEGAPALPYRIRFVPIMPVVMIVFAVAAAPLVAAGVFLDEMRAWPALLGIAFWTVLLLWLLGSGTARLRRAARSRWTAFALEPDGVRIGARPGSPPRFFPWADVDAVVRFDVPRIVGRRPLRHLGVSLREDAPDGLAGYERRLDEARANPELPETDRRTLDYMAERLTGEGFPRRLAVSAYVRERDWRLNRGALERALRDLAPHVPLVELGADRPPHEWLDDRARLDALVPIR</sequence>
<accession>A0ABW2XZ17</accession>
<dbReference type="Proteomes" id="UP001597063">
    <property type="component" value="Unassembled WGS sequence"/>
</dbReference>
<keyword evidence="1" id="KW-0812">Transmembrane</keyword>
<proteinExistence type="predicted"/>
<reference evidence="3" key="1">
    <citation type="journal article" date="2019" name="Int. J. Syst. Evol. Microbiol.">
        <title>The Global Catalogue of Microorganisms (GCM) 10K type strain sequencing project: providing services to taxonomists for standard genome sequencing and annotation.</title>
        <authorList>
            <consortium name="The Broad Institute Genomics Platform"/>
            <consortium name="The Broad Institute Genome Sequencing Center for Infectious Disease"/>
            <person name="Wu L."/>
            <person name="Ma J."/>
        </authorList>
    </citation>
    <scope>NUCLEOTIDE SEQUENCE [LARGE SCALE GENOMIC DNA]</scope>
    <source>
        <strain evidence="3">JCM 9371</strain>
    </source>
</reference>
<comment type="caution">
    <text evidence="2">The sequence shown here is derived from an EMBL/GenBank/DDBJ whole genome shotgun (WGS) entry which is preliminary data.</text>
</comment>
<gene>
    <name evidence="2" type="ORF">ACFQZM_44295</name>
</gene>
<evidence type="ECO:0000256" key="1">
    <source>
        <dbReference type="SAM" id="Phobius"/>
    </source>
</evidence>
<feature type="transmembrane region" description="Helical" evidence="1">
    <location>
        <begin position="44"/>
        <end position="62"/>
    </location>
</feature>
<protein>
    <submittedName>
        <fullName evidence="2">Uncharacterized protein</fullName>
    </submittedName>
</protein>
<keyword evidence="1" id="KW-0472">Membrane</keyword>